<evidence type="ECO:0000259" key="2">
    <source>
        <dbReference type="Pfam" id="PF02481"/>
    </source>
</evidence>
<dbReference type="EMBL" id="WUEK01000001">
    <property type="protein sequence ID" value="MXG88045.1"/>
    <property type="molecule type" value="Genomic_DNA"/>
</dbReference>
<dbReference type="Gene3D" id="3.40.50.450">
    <property type="match status" value="1"/>
</dbReference>
<dbReference type="SUPFAM" id="SSF102405">
    <property type="entry name" value="MCP/YpsA-like"/>
    <property type="match status" value="1"/>
</dbReference>
<dbReference type="Proteomes" id="UP000473325">
    <property type="component" value="Unassembled WGS sequence"/>
</dbReference>
<gene>
    <name evidence="3" type="primary">dprA</name>
    <name evidence="3" type="ORF">GRQ65_00595</name>
</gene>
<evidence type="ECO:0000313" key="3">
    <source>
        <dbReference type="EMBL" id="MXG88045.1"/>
    </source>
</evidence>
<evidence type="ECO:0000256" key="1">
    <source>
        <dbReference type="ARBA" id="ARBA00006525"/>
    </source>
</evidence>
<organism evidence="3 4">
    <name type="scientific">Nocardioides flavescens</name>
    <dbReference type="NCBI Taxonomy" id="2691959"/>
    <lineage>
        <taxon>Bacteria</taxon>
        <taxon>Bacillati</taxon>
        <taxon>Actinomycetota</taxon>
        <taxon>Actinomycetes</taxon>
        <taxon>Propionibacteriales</taxon>
        <taxon>Nocardioidaceae</taxon>
        <taxon>Nocardioides</taxon>
    </lineage>
</organism>
<reference evidence="3 4" key="1">
    <citation type="submission" date="2019-12" db="EMBL/GenBank/DDBJ databases">
        <authorList>
            <person name="Kun Z."/>
        </authorList>
    </citation>
    <scope>NUCLEOTIDE SEQUENCE [LARGE SCALE GENOMIC DNA]</scope>
    <source>
        <strain evidence="3 4">YIM 123512</strain>
    </source>
</reference>
<dbReference type="NCBIfam" id="TIGR00732">
    <property type="entry name" value="dprA"/>
    <property type="match status" value="1"/>
</dbReference>
<comment type="similarity">
    <text evidence="1">Belongs to the DprA/Smf family.</text>
</comment>
<feature type="domain" description="Smf/DprA SLOG" evidence="2">
    <location>
        <begin position="89"/>
        <end position="306"/>
    </location>
</feature>
<protein>
    <submittedName>
        <fullName evidence="3">DNA-protecting protein DprA</fullName>
    </submittedName>
</protein>
<dbReference type="RefSeq" id="WP_160874122.1">
    <property type="nucleotide sequence ID" value="NZ_WUEK01000001.1"/>
</dbReference>
<dbReference type="AlphaFoldDB" id="A0A6L7EV02"/>
<dbReference type="PANTHER" id="PTHR43022">
    <property type="entry name" value="PROTEIN SMF"/>
    <property type="match status" value="1"/>
</dbReference>
<sequence>MSGSAGGPEVEAALHQVDRLARLALNRLCEPGDLRVAALVAELGAPRLLDALLADRDVAGMLDDVAGRLESHDPERDLERAERRGFRWVVPGDPEWPTSLDDLEAAEPLQRLGRAPLGVWVRGPVRLRDLSDPVAFVGSRSATTYGTDVATDLAARLAHAGCVVVSGAAIGIDEAAHRGALAGDGPTVAVLACGVDRAYPAKHERLLDHLGRHGAIVSEAAPGCAPTRVRFLARNRLIAGLSRGTVVVEAAARSGALNSANWTNRLLRPVMGVPGPVTSATSEGVHELIRTGAATLVTRAAEVLELVGVAGEHLVEERRGPERVRDRLNPKEARVVEAVPVASPAPSDSIARTAGLGVLEVTGVLATLARRGLVEQLPVGWRLADGAAES</sequence>
<keyword evidence="4" id="KW-1185">Reference proteome</keyword>
<comment type="caution">
    <text evidence="3">The sequence shown here is derived from an EMBL/GenBank/DDBJ whole genome shotgun (WGS) entry which is preliminary data.</text>
</comment>
<dbReference type="InterPro" id="IPR003488">
    <property type="entry name" value="DprA"/>
</dbReference>
<name>A0A6L7EV02_9ACTN</name>
<dbReference type="InterPro" id="IPR057666">
    <property type="entry name" value="DrpA_SLOG"/>
</dbReference>
<dbReference type="GO" id="GO:0009294">
    <property type="term" value="P:DNA-mediated transformation"/>
    <property type="evidence" value="ECO:0007669"/>
    <property type="project" value="InterPro"/>
</dbReference>
<dbReference type="PANTHER" id="PTHR43022:SF1">
    <property type="entry name" value="PROTEIN SMF"/>
    <property type="match status" value="1"/>
</dbReference>
<evidence type="ECO:0000313" key="4">
    <source>
        <dbReference type="Proteomes" id="UP000473325"/>
    </source>
</evidence>
<dbReference type="Pfam" id="PF02481">
    <property type="entry name" value="DNA_processg_A"/>
    <property type="match status" value="1"/>
</dbReference>
<proteinExistence type="inferred from homology"/>
<accession>A0A6L7EV02</accession>